<comment type="caution">
    <text evidence="3">The sequence shown here is derived from an EMBL/GenBank/DDBJ whole genome shotgun (WGS) entry which is preliminary data.</text>
</comment>
<dbReference type="PANTHER" id="PTHR37315:SF1">
    <property type="entry name" value="UPF0311 PROTEIN BLR7842"/>
    <property type="match status" value="1"/>
</dbReference>
<dbReference type="PANTHER" id="PTHR37315">
    <property type="entry name" value="UPF0311 PROTEIN BLR7842"/>
    <property type="match status" value="1"/>
</dbReference>
<dbReference type="AlphaFoldDB" id="A0A0B9ABR8"/>
<gene>
    <name evidence="3" type="ORF">NJ75_02011</name>
</gene>
<protein>
    <recommendedName>
        <fullName evidence="1">UPF0311 protein NJ75_02011</fullName>
    </recommendedName>
</protein>
<dbReference type="Gene3D" id="2.40.160.20">
    <property type="match status" value="1"/>
</dbReference>
<comment type="similarity">
    <text evidence="1">Belongs to the UPF0311 family.</text>
</comment>
<keyword evidence="4" id="KW-1185">Reference proteome</keyword>
<dbReference type="InterPro" id="IPR020915">
    <property type="entry name" value="UPF0311"/>
</dbReference>
<evidence type="ECO:0000313" key="4">
    <source>
        <dbReference type="Proteomes" id="UP000031338"/>
    </source>
</evidence>
<dbReference type="InterPro" id="IPR006311">
    <property type="entry name" value="TAT_signal"/>
</dbReference>
<feature type="signal peptide" evidence="2">
    <location>
        <begin position="1"/>
        <end position="22"/>
    </location>
</feature>
<reference evidence="3 4" key="1">
    <citation type="submission" date="2014-10" db="EMBL/GenBank/DDBJ databases">
        <title>Draft genome sequence of Novosphingobium subterraneum DSM 12447.</title>
        <authorList>
            <person name="Gan H.M."/>
            <person name="Gan H.Y."/>
            <person name="Savka M.A."/>
        </authorList>
    </citation>
    <scope>NUCLEOTIDE SEQUENCE [LARGE SCALE GENOMIC DNA]</scope>
    <source>
        <strain evidence="3 4">DSM 12447</strain>
    </source>
</reference>
<dbReference type="Pfam" id="PF11578">
    <property type="entry name" value="DUF3237"/>
    <property type="match status" value="1"/>
</dbReference>
<accession>A0A0B9ABR8</accession>
<evidence type="ECO:0000313" key="3">
    <source>
        <dbReference type="EMBL" id="KHS46775.1"/>
    </source>
</evidence>
<evidence type="ECO:0000256" key="1">
    <source>
        <dbReference type="HAMAP-Rule" id="MF_00775"/>
    </source>
</evidence>
<keyword evidence="2" id="KW-0732">Signal</keyword>
<dbReference type="STRING" id="48936.NJ75_02011"/>
<dbReference type="PATRIC" id="fig|48936.3.peg.2019"/>
<organism evidence="3 4">
    <name type="scientific">Novosphingobium subterraneum</name>
    <dbReference type="NCBI Taxonomy" id="48936"/>
    <lineage>
        <taxon>Bacteria</taxon>
        <taxon>Pseudomonadati</taxon>
        <taxon>Pseudomonadota</taxon>
        <taxon>Alphaproteobacteria</taxon>
        <taxon>Sphingomonadales</taxon>
        <taxon>Sphingomonadaceae</taxon>
        <taxon>Novosphingobium</taxon>
    </lineage>
</organism>
<dbReference type="HAMAP" id="MF_00775">
    <property type="entry name" value="UPF0311"/>
    <property type="match status" value="1"/>
</dbReference>
<dbReference type="EMBL" id="JRVC01000008">
    <property type="protein sequence ID" value="KHS46775.1"/>
    <property type="molecule type" value="Genomic_DNA"/>
</dbReference>
<evidence type="ECO:0000256" key="2">
    <source>
        <dbReference type="SAM" id="SignalP"/>
    </source>
</evidence>
<name>A0A0B9ABR8_9SPHN</name>
<proteinExistence type="inferred from homology"/>
<sequence length="179" mass="19113">MVSRKTFLASMAALFANPAAYADAGPSAPAPTLAYAFTVQASLAPPVEQGEIDTGRKRFIPITGGTVSGPALAGQVLPGGGDWQEILPGGLTSIEARYFLKATDGTVIEVTNPGVRTAAPEIIEKLANGEKVDPSAYYFRTTPRFSVRSGPHEWMRRKVFVARGIRKPDGVVIDFYTVE</sequence>
<dbReference type="Proteomes" id="UP000031338">
    <property type="component" value="Unassembled WGS sequence"/>
</dbReference>
<feature type="chain" id="PRO_5002141411" description="UPF0311 protein NJ75_02011" evidence="2">
    <location>
        <begin position="23"/>
        <end position="179"/>
    </location>
</feature>
<dbReference type="PROSITE" id="PS51318">
    <property type="entry name" value="TAT"/>
    <property type="match status" value="1"/>
</dbReference>